<name>A0A7C2UJG6_9CREN</name>
<dbReference type="AlphaFoldDB" id="A0A7C2UJG6"/>
<organism evidence="1">
    <name type="scientific">Fervidicoccus fontis</name>
    <dbReference type="NCBI Taxonomy" id="683846"/>
    <lineage>
        <taxon>Archaea</taxon>
        <taxon>Thermoproteota</taxon>
        <taxon>Thermoprotei</taxon>
        <taxon>Fervidicoccales</taxon>
        <taxon>Fervidicoccaceae</taxon>
        <taxon>Fervidicoccus</taxon>
    </lineage>
</organism>
<dbReference type="EMBL" id="DSFE01000062">
    <property type="protein sequence ID" value="HEU97782.1"/>
    <property type="molecule type" value="Genomic_DNA"/>
</dbReference>
<proteinExistence type="predicted"/>
<accession>A0A7C2UJG6</accession>
<gene>
    <name evidence="1" type="ORF">ENO36_02875</name>
</gene>
<comment type="caution">
    <text evidence="1">The sequence shown here is derived from an EMBL/GenBank/DDBJ whole genome shotgun (WGS) entry which is preliminary data.</text>
</comment>
<dbReference type="Proteomes" id="UP000885664">
    <property type="component" value="Unassembled WGS sequence"/>
</dbReference>
<sequence>MSDVSLCINIPIYPDMGTELYFTLTREKIEVPHEELVLEVELPSALIASCSHAAKATEEAVEAINRGVSLRNRRLEVLRRLLVRKQIKDVEKFLEDIPVGTCYAYVTRSAIEARVIPCNFNERAIDLIMEEEPNLRSLGEQALIAAIALSSTGRWIG</sequence>
<reference evidence="1" key="1">
    <citation type="journal article" date="2020" name="mSystems">
        <title>Genome- and Community-Level Interaction Insights into Carbon Utilization and Element Cycling Functions of Hydrothermarchaeota in Hydrothermal Sediment.</title>
        <authorList>
            <person name="Zhou Z."/>
            <person name="Liu Y."/>
            <person name="Xu W."/>
            <person name="Pan J."/>
            <person name="Luo Z.H."/>
            <person name="Li M."/>
        </authorList>
    </citation>
    <scope>NUCLEOTIDE SEQUENCE [LARGE SCALE GENOMIC DNA]</scope>
    <source>
        <strain evidence="1">SpSt-1259</strain>
    </source>
</reference>
<protein>
    <submittedName>
        <fullName evidence="1">Uncharacterized protein</fullName>
    </submittedName>
</protein>
<evidence type="ECO:0000313" key="1">
    <source>
        <dbReference type="EMBL" id="HEU97782.1"/>
    </source>
</evidence>